<dbReference type="EMBL" id="JAQBIE010000014">
    <property type="protein sequence ID" value="MDB6178206.1"/>
    <property type="molecule type" value="Genomic_DNA"/>
</dbReference>
<keyword evidence="5 7" id="KW-0067">ATP-binding</keyword>
<dbReference type="Proteomes" id="UP001165641">
    <property type="component" value="Unassembled WGS sequence"/>
</dbReference>
<keyword evidence="8" id="KW-1185">Reference proteome</keyword>
<gene>
    <name evidence="7" type="ORF">PAF17_11940</name>
</gene>
<evidence type="ECO:0000256" key="3">
    <source>
        <dbReference type="ARBA" id="ARBA00022448"/>
    </source>
</evidence>
<dbReference type="PROSITE" id="PS00211">
    <property type="entry name" value="ABC_TRANSPORTER_1"/>
    <property type="match status" value="1"/>
</dbReference>
<dbReference type="NCBIfam" id="TIGR01727">
    <property type="entry name" value="oligo_HPY"/>
    <property type="match status" value="1"/>
</dbReference>
<dbReference type="GO" id="GO:0005524">
    <property type="term" value="F:ATP binding"/>
    <property type="evidence" value="ECO:0007669"/>
    <property type="project" value="UniProtKB-KW"/>
</dbReference>
<dbReference type="RefSeq" id="WP_271889327.1">
    <property type="nucleotide sequence ID" value="NZ_JAQBIE010000014.1"/>
</dbReference>
<dbReference type="InterPro" id="IPR013563">
    <property type="entry name" value="Oligopep_ABC_C"/>
</dbReference>
<evidence type="ECO:0000313" key="7">
    <source>
        <dbReference type="EMBL" id="MDB6178206.1"/>
    </source>
</evidence>
<evidence type="ECO:0000256" key="1">
    <source>
        <dbReference type="ARBA" id="ARBA00004417"/>
    </source>
</evidence>
<protein>
    <submittedName>
        <fullName evidence="7">ATP-binding cassette domain-containing protein</fullName>
    </submittedName>
</protein>
<evidence type="ECO:0000256" key="5">
    <source>
        <dbReference type="ARBA" id="ARBA00022840"/>
    </source>
</evidence>
<dbReference type="SMART" id="SM00382">
    <property type="entry name" value="AAA"/>
    <property type="match status" value="1"/>
</dbReference>
<evidence type="ECO:0000256" key="4">
    <source>
        <dbReference type="ARBA" id="ARBA00022741"/>
    </source>
</evidence>
<dbReference type="InterPro" id="IPR003439">
    <property type="entry name" value="ABC_transporter-like_ATP-bd"/>
</dbReference>
<dbReference type="InterPro" id="IPR017871">
    <property type="entry name" value="ABC_transporter-like_CS"/>
</dbReference>
<dbReference type="Pfam" id="PF00005">
    <property type="entry name" value="ABC_tran"/>
    <property type="match status" value="1"/>
</dbReference>
<keyword evidence="4" id="KW-0547">Nucleotide-binding</keyword>
<accession>A0ABT4ZFW3</accession>
<evidence type="ECO:0000313" key="8">
    <source>
        <dbReference type="Proteomes" id="UP001165641"/>
    </source>
</evidence>
<dbReference type="PANTHER" id="PTHR43776">
    <property type="entry name" value="TRANSPORT ATP-BINDING PROTEIN"/>
    <property type="match status" value="1"/>
</dbReference>
<organism evidence="7 8">
    <name type="scientific">Paracoccus onchidii</name>
    <dbReference type="NCBI Taxonomy" id="3017813"/>
    <lineage>
        <taxon>Bacteria</taxon>
        <taxon>Pseudomonadati</taxon>
        <taxon>Pseudomonadota</taxon>
        <taxon>Alphaproteobacteria</taxon>
        <taxon>Rhodobacterales</taxon>
        <taxon>Paracoccaceae</taxon>
        <taxon>Paracoccus</taxon>
    </lineage>
</organism>
<feature type="domain" description="ABC transporter" evidence="6">
    <location>
        <begin position="6"/>
        <end position="262"/>
    </location>
</feature>
<dbReference type="CDD" id="cd03257">
    <property type="entry name" value="ABC_NikE_OppD_transporters"/>
    <property type="match status" value="1"/>
</dbReference>
<name>A0ABT4ZFW3_9RHOB</name>
<sequence length="328" mass="36059">MSEAILEIKDLTMSFGNTKGGWFSKPQTGFVAVDAVSFEVKRGETFGIVGESGSGKTTLGRCILRVLDPSSGSIRFMPREGGEVELADAPLDQLRQVWRKVRMIFQDPQASLNPRLRVIDVVGQALQKTEGLKGKALSERVGTLLENVGMRREFMHRYPNAFSGGQRQRLGIARALSTQPELVVADEAVSALDVSIQAQTLNLLQDLQEEFALTFLFIAHDLAVVEHICDRVAVMYRGQFVEVADTETLFRNPQHPYTRALLDAVPVADPRKRRRTTGKAATVDVGAPPKGCRFSTRCPHATDLCRSTRPPAQKIGGADVLCHYAGQI</sequence>
<dbReference type="Gene3D" id="3.40.50.300">
    <property type="entry name" value="P-loop containing nucleotide triphosphate hydrolases"/>
    <property type="match status" value="1"/>
</dbReference>
<evidence type="ECO:0000259" key="6">
    <source>
        <dbReference type="PROSITE" id="PS50893"/>
    </source>
</evidence>
<dbReference type="SUPFAM" id="SSF52540">
    <property type="entry name" value="P-loop containing nucleoside triphosphate hydrolases"/>
    <property type="match status" value="1"/>
</dbReference>
<keyword evidence="3" id="KW-0813">Transport</keyword>
<proteinExistence type="inferred from homology"/>
<dbReference type="InterPro" id="IPR027417">
    <property type="entry name" value="P-loop_NTPase"/>
</dbReference>
<evidence type="ECO:0000256" key="2">
    <source>
        <dbReference type="ARBA" id="ARBA00005417"/>
    </source>
</evidence>
<dbReference type="Pfam" id="PF08352">
    <property type="entry name" value="oligo_HPY"/>
    <property type="match status" value="1"/>
</dbReference>
<dbReference type="InterPro" id="IPR003593">
    <property type="entry name" value="AAA+_ATPase"/>
</dbReference>
<reference evidence="7" key="1">
    <citation type="submission" date="2022-12" db="EMBL/GenBank/DDBJ databases">
        <title>Paracoccus onchidii sp. nov., isolated from a marine invertebrate from the South China Sea.</title>
        <authorList>
            <person name="Xu S."/>
            <person name="Liu Z."/>
            <person name="Xu Y."/>
        </authorList>
    </citation>
    <scope>NUCLEOTIDE SEQUENCE</scope>
    <source>
        <strain evidence="7">Z330</strain>
    </source>
</reference>
<comment type="subcellular location">
    <subcellularLocation>
        <location evidence="1">Cell inner membrane</location>
        <topology evidence="1">Peripheral membrane protein</topology>
    </subcellularLocation>
</comment>
<comment type="similarity">
    <text evidence="2">Belongs to the ABC transporter superfamily.</text>
</comment>
<comment type="caution">
    <text evidence="7">The sequence shown here is derived from an EMBL/GenBank/DDBJ whole genome shotgun (WGS) entry which is preliminary data.</text>
</comment>
<dbReference type="InterPro" id="IPR050319">
    <property type="entry name" value="ABC_transp_ATP-bind"/>
</dbReference>
<dbReference type="PANTHER" id="PTHR43776:SF7">
    <property type="entry name" value="D,D-DIPEPTIDE TRANSPORT ATP-BINDING PROTEIN DDPF-RELATED"/>
    <property type="match status" value="1"/>
</dbReference>
<dbReference type="PROSITE" id="PS50893">
    <property type="entry name" value="ABC_TRANSPORTER_2"/>
    <property type="match status" value="1"/>
</dbReference>